<evidence type="ECO:0000256" key="1">
    <source>
        <dbReference type="SAM" id="MobiDB-lite"/>
    </source>
</evidence>
<feature type="compositionally biased region" description="Polar residues" evidence="1">
    <location>
        <begin position="128"/>
        <end position="144"/>
    </location>
</feature>
<organism evidence="2 3">
    <name type="scientific">Dactylellina haptotyla (strain CBS 200.50)</name>
    <name type="common">Nematode-trapping fungus</name>
    <name type="synonym">Monacrosporium haptotylum</name>
    <dbReference type="NCBI Taxonomy" id="1284197"/>
    <lineage>
        <taxon>Eukaryota</taxon>
        <taxon>Fungi</taxon>
        <taxon>Dikarya</taxon>
        <taxon>Ascomycota</taxon>
        <taxon>Pezizomycotina</taxon>
        <taxon>Orbiliomycetes</taxon>
        <taxon>Orbiliales</taxon>
        <taxon>Orbiliaceae</taxon>
        <taxon>Dactylellina</taxon>
    </lineage>
</organism>
<gene>
    <name evidence="2" type="ORF">H072_607</name>
</gene>
<feature type="compositionally biased region" description="Low complexity" evidence="1">
    <location>
        <begin position="21"/>
        <end position="38"/>
    </location>
</feature>
<feature type="region of interest" description="Disordered" evidence="1">
    <location>
        <begin position="1"/>
        <end position="97"/>
    </location>
</feature>
<dbReference type="OMA" id="ETNAWSQ"/>
<feature type="compositionally biased region" description="Low complexity" evidence="1">
    <location>
        <begin position="251"/>
        <end position="265"/>
    </location>
</feature>
<dbReference type="Proteomes" id="UP000015100">
    <property type="component" value="Unassembled WGS sequence"/>
</dbReference>
<dbReference type="HOGENOM" id="CLU_541871_0_0_1"/>
<feature type="region of interest" description="Disordered" evidence="1">
    <location>
        <begin position="115"/>
        <end position="300"/>
    </location>
</feature>
<dbReference type="AlphaFoldDB" id="S8CCM7"/>
<sequence>MTFKEKIKSILHPSGGHKKSTSSSTGSKSPPSSAAPSALKPDPNKPPNARDPGFRKSFNLGEPPATNGVNVAPTEPKDVNSPHRSGAQDVPVTSKEKMYTLDKYGEDYLAVSPRTNATVPDSAGANRGLSTVSPLEQESKSALGTINEHKRKNHDDPVSGAAAALGVLPAVKQDPNFGRDQFASGDRKDSGFVEPVPTRDPTYNVNSPDVKPEHPTSFDLESTPVSLAQDPSAQPTPLSQPVTVDPLDANPTSLLSPPIIPPDDTASSVYSDDSSRPPLQQVSSSVYSQPTTPPALNASVPLVAANHQHHYTSLVSDVLPSAEPPKPVIDENTDLSTVIRSSLGDSATAGAISPPALPIDETNAWSQGLIADLGNVKVKTPEPLSAQMAHNQDIPDTAVTQTSTEENERSGIDSNIPKVPDMLPPSRKPIITTTNTVPHADAAHMGDLPEILVSEKSPLFTTSQAEESTTEKPVLAKPQNLERPPLVTDDSVYAVTKDIPGAF</sequence>
<comment type="caution">
    <text evidence="2">The sequence shown here is derived from an EMBL/GenBank/DDBJ whole genome shotgun (WGS) entry which is preliminary data.</text>
</comment>
<accession>S8CCM7</accession>
<protein>
    <recommendedName>
        <fullName evidence="4">Altered inheritance of mitochondria protein 21</fullName>
    </recommendedName>
</protein>
<evidence type="ECO:0000313" key="2">
    <source>
        <dbReference type="EMBL" id="EPS45392.1"/>
    </source>
</evidence>
<feature type="compositionally biased region" description="Low complexity" evidence="1">
    <location>
        <begin position="158"/>
        <end position="170"/>
    </location>
</feature>
<reference evidence="3" key="2">
    <citation type="submission" date="2013-04" db="EMBL/GenBank/DDBJ databases">
        <title>Genomic mechanisms accounting for the adaptation to parasitism in nematode-trapping fungi.</title>
        <authorList>
            <person name="Ahren D.G."/>
        </authorList>
    </citation>
    <scope>NUCLEOTIDE SEQUENCE [LARGE SCALE GENOMIC DNA]</scope>
    <source>
        <strain evidence="3">CBS 200.50</strain>
    </source>
</reference>
<name>S8CCM7_DACHA</name>
<feature type="region of interest" description="Disordered" evidence="1">
    <location>
        <begin position="402"/>
        <end position="424"/>
    </location>
</feature>
<keyword evidence="3" id="KW-1185">Reference proteome</keyword>
<feature type="region of interest" description="Disordered" evidence="1">
    <location>
        <begin position="459"/>
        <end position="488"/>
    </location>
</feature>
<evidence type="ECO:0000313" key="3">
    <source>
        <dbReference type="Proteomes" id="UP000015100"/>
    </source>
</evidence>
<feature type="compositionally biased region" description="Polar residues" evidence="1">
    <location>
        <begin position="266"/>
        <end position="290"/>
    </location>
</feature>
<reference evidence="2 3" key="1">
    <citation type="journal article" date="2013" name="PLoS Genet.">
        <title>Genomic mechanisms accounting for the adaptation to parasitism in nematode-trapping fungi.</title>
        <authorList>
            <person name="Meerupati T."/>
            <person name="Andersson K.M."/>
            <person name="Friman E."/>
            <person name="Kumar D."/>
            <person name="Tunlid A."/>
            <person name="Ahren D."/>
        </authorList>
    </citation>
    <scope>NUCLEOTIDE SEQUENCE [LARGE SCALE GENOMIC DNA]</scope>
    <source>
        <strain evidence="2 3">CBS 200.50</strain>
    </source>
</reference>
<dbReference type="OrthoDB" id="5397676at2759"/>
<dbReference type="EMBL" id="AQGS01000016">
    <property type="protein sequence ID" value="EPS45392.1"/>
    <property type="molecule type" value="Genomic_DNA"/>
</dbReference>
<proteinExistence type="predicted"/>
<feature type="compositionally biased region" description="Polar residues" evidence="1">
    <location>
        <begin position="219"/>
        <end position="242"/>
    </location>
</feature>
<evidence type="ECO:0008006" key="4">
    <source>
        <dbReference type="Google" id="ProtNLM"/>
    </source>
</evidence>